<feature type="transmembrane region" description="Helical" evidence="1">
    <location>
        <begin position="20"/>
        <end position="37"/>
    </location>
</feature>
<dbReference type="Proteomes" id="UP000290545">
    <property type="component" value="Unassembled WGS sequence"/>
</dbReference>
<keyword evidence="1" id="KW-1133">Transmembrane helix</keyword>
<comment type="caution">
    <text evidence="2">The sequence shown here is derived from an EMBL/GenBank/DDBJ whole genome shotgun (WGS) entry which is preliminary data.</text>
</comment>
<keyword evidence="1" id="KW-0472">Membrane</keyword>
<evidence type="ECO:0000256" key="1">
    <source>
        <dbReference type="SAM" id="Phobius"/>
    </source>
</evidence>
<keyword evidence="1" id="KW-0812">Transmembrane</keyword>
<sequence>MSKFHVGITGESRQQKRRRYLIFFLLLIALSILSFLYTSSKKKEQRLIHELQSKMVESDHIFNEIRDSFNYALRTGDSSSVRADFLTQALQQRNKEVEQVSGEISRLNGPGYAGKTTMENIAVLKTTMAGLKAEIVVLLARIDSLQQSRLQYHNNATVRDTMYLPTGMPFAFAHADTLALPGTASEKQAGRKLGITNVQLVADDSIGQNPVPVRRGFLSYARISLSFNATDSSTLPSSRRIFAVLVGPKANENANKEVNKIYTANLTLPYSYAKPVTVKYEWKLNEGFKAGDYKLELYEAGIKLGEASVRVKRSIRMQRYIL</sequence>
<accession>A0A4Q1D169</accession>
<organism evidence="2 3">
    <name type="scientific">Filimonas effusa</name>
    <dbReference type="NCBI Taxonomy" id="2508721"/>
    <lineage>
        <taxon>Bacteria</taxon>
        <taxon>Pseudomonadati</taxon>
        <taxon>Bacteroidota</taxon>
        <taxon>Chitinophagia</taxon>
        <taxon>Chitinophagales</taxon>
        <taxon>Chitinophagaceae</taxon>
        <taxon>Filimonas</taxon>
    </lineage>
</organism>
<evidence type="ECO:0000313" key="2">
    <source>
        <dbReference type="EMBL" id="RXK80831.1"/>
    </source>
</evidence>
<gene>
    <name evidence="2" type="ORF">ESB13_21995</name>
</gene>
<name>A0A4Q1D169_9BACT</name>
<keyword evidence="3" id="KW-1185">Reference proteome</keyword>
<dbReference type="AlphaFoldDB" id="A0A4Q1D169"/>
<dbReference type="EMBL" id="SDHZ01000005">
    <property type="protein sequence ID" value="RXK80831.1"/>
    <property type="molecule type" value="Genomic_DNA"/>
</dbReference>
<protein>
    <submittedName>
        <fullName evidence="2">Uncharacterized protein</fullName>
    </submittedName>
</protein>
<reference evidence="2 3" key="1">
    <citation type="submission" date="2019-01" db="EMBL/GenBank/DDBJ databases">
        <title>Filimonas sp. strain TTM-71.</title>
        <authorList>
            <person name="Chen W.-M."/>
        </authorList>
    </citation>
    <scope>NUCLEOTIDE SEQUENCE [LARGE SCALE GENOMIC DNA]</scope>
    <source>
        <strain evidence="2 3">TTM-71</strain>
    </source>
</reference>
<dbReference type="RefSeq" id="WP_129005917.1">
    <property type="nucleotide sequence ID" value="NZ_SDHZ01000005.1"/>
</dbReference>
<evidence type="ECO:0000313" key="3">
    <source>
        <dbReference type="Proteomes" id="UP000290545"/>
    </source>
</evidence>
<proteinExistence type="predicted"/>